<comment type="caution">
    <text evidence="1">The sequence shown here is derived from an EMBL/GenBank/DDBJ whole genome shotgun (WGS) entry which is preliminary data.</text>
</comment>
<protein>
    <submittedName>
        <fullName evidence="1">Uncharacterized protein</fullName>
    </submittedName>
</protein>
<evidence type="ECO:0000313" key="2">
    <source>
        <dbReference type="Proteomes" id="UP000676336"/>
    </source>
</evidence>
<reference evidence="1" key="1">
    <citation type="submission" date="2021-02" db="EMBL/GenBank/DDBJ databases">
        <authorList>
            <person name="Nowell W R."/>
        </authorList>
    </citation>
    <scope>NUCLEOTIDE SEQUENCE</scope>
</reference>
<sequence>MSSRAHMLTSDYTYVTIVSSDIIVNLLMNGTSMITNGVAQSILFQ</sequence>
<dbReference type="Proteomes" id="UP000676336">
    <property type="component" value="Unassembled WGS sequence"/>
</dbReference>
<accession>A0A8S2Y2V7</accession>
<dbReference type="AlphaFoldDB" id="A0A8S2Y2V7"/>
<feature type="non-terminal residue" evidence="1">
    <location>
        <position position="45"/>
    </location>
</feature>
<name>A0A8S2Y2V7_9BILA</name>
<organism evidence="1 2">
    <name type="scientific">Rotaria magnacalcarata</name>
    <dbReference type="NCBI Taxonomy" id="392030"/>
    <lineage>
        <taxon>Eukaryota</taxon>
        <taxon>Metazoa</taxon>
        <taxon>Spiralia</taxon>
        <taxon>Gnathifera</taxon>
        <taxon>Rotifera</taxon>
        <taxon>Eurotatoria</taxon>
        <taxon>Bdelloidea</taxon>
        <taxon>Philodinida</taxon>
        <taxon>Philodinidae</taxon>
        <taxon>Rotaria</taxon>
    </lineage>
</organism>
<evidence type="ECO:0000313" key="1">
    <source>
        <dbReference type="EMBL" id="CAF4526996.1"/>
    </source>
</evidence>
<dbReference type="EMBL" id="CAJOBI010087681">
    <property type="protein sequence ID" value="CAF4526996.1"/>
    <property type="molecule type" value="Genomic_DNA"/>
</dbReference>
<gene>
    <name evidence="1" type="ORF">SMN809_LOCUS36063</name>
</gene>
<proteinExistence type="predicted"/>